<evidence type="ECO:0000313" key="3">
    <source>
        <dbReference type="EMBL" id="KAG6418470.1"/>
    </source>
</evidence>
<feature type="signal peptide" evidence="1">
    <location>
        <begin position="1"/>
        <end position="32"/>
    </location>
</feature>
<dbReference type="PANTHER" id="PTHR11952">
    <property type="entry name" value="UDP- GLUCOSE PYROPHOSPHORYLASE"/>
    <property type="match status" value="1"/>
</dbReference>
<dbReference type="Pfam" id="PF25441">
    <property type="entry name" value="Hexapep_UGP3_C"/>
    <property type="match status" value="1"/>
</dbReference>
<comment type="caution">
    <text evidence="3">The sequence shown here is derived from an EMBL/GenBank/DDBJ whole genome shotgun (WGS) entry which is preliminary data.</text>
</comment>
<name>A0A8X8XQ44_SALSN</name>
<evidence type="ECO:0000256" key="1">
    <source>
        <dbReference type="SAM" id="SignalP"/>
    </source>
</evidence>
<keyword evidence="1" id="KW-0732">Signal</keyword>
<dbReference type="SUPFAM" id="SSF53448">
    <property type="entry name" value="Nucleotide-diphospho-sugar transferases"/>
    <property type="match status" value="1"/>
</dbReference>
<dbReference type="GO" id="GO:0003977">
    <property type="term" value="F:UDP-N-acetylglucosamine diphosphorylase activity"/>
    <property type="evidence" value="ECO:0007669"/>
    <property type="project" value="TreeGrafter"/>
</dbReference>
<sequence>MTGYTFRVGFLLYNICCMNLWTSICKLGFASCKRNPGATEGINVLIEKKNLDDKWAYGFSCIEYTEFEKFGISVDPYSPGSLQAQFPANTNILYVDLASAELIGSSTDERSLPGMVLNIKKSITYMDQFGIKHWLKAAGRLSPEAVWNVQCKISLIISPTDILLDVIKVLKVWSYTPDGALLDMMRNAYDLLSRCGVTIPEVEDNEMYVNCGPPYLILLHPALGPLWEIISQKFVGGSIAKGSELQIEVAEFLWRNVQLDGSLVVLAENIVGSTKTNEIGEALLQYGRRCARCKLENVKVLNDGINWNSGDNSYWKHDMQRFEALKVILHGNAEFEARDVVIQGNYTFDVPDGHKLEITPGVSGLDIQLKPIEAELMDSGTWFWNYKTRGRHIELELIEI</sequence>
<dbReference type="InterPro" id="IPR057388">
    <property type="entry name" value="Hexapep_UGP3_C"/>
</dbReference>
<dbReference type="GO" id="GO:0006048">
    <property type="term" value="P:UDP-N-acetylglucosamine biosynthetic process"/>
    <property type="evidence" value="ECO:0007669"/>
    <property type="project" value="TreeGrafter"/>
</dbReference>
<reference evidence="3" key="1">
    <citation type="submission" date="2018-01" db="EMBL/GenBank/DDBJ databases">
        <authorList>
            <person name="Mao J.F."/>
        </authorList>
    </citation>
    <scope>NUCLEOTIDE SEQUENCE</scope>
    <source>
        <strain evidence="3">Huo1</strain>
        <tissue evidence="3">Leaf</tissue>
    </source>
</reference>
<dbReference type="InterPro" id="IPR029044">
    <property type="entry name" value="Nucleotide-diphossugar_trans"/>
</dbReference>
<dbReference type="EMBL" id="PNBA02000007">
    <property type="protein sequence ID" value="KAG6418470.1"/>
    <property type="molecule type" value="Genomic_DNA"/>
</dbReference>
<accession>A0A8X8XQ44</accession>
<organism evidence="3">
    <name type="scientific">Salvia splendens</name>
    <name type="common">Scarlet sage</name>
    <dbReference type="NCBI Taxonomy" id="180675"/>
    <lineage>
        <taxon>Eukaryota</taxon>
        <taxon>Viridiplantae</taxon>
        <taxon>Streptophyta</taxon>
        <taxon>Embryophyta</taxon>
        <taxon>Tracheophyta</taxon>
        <taxon>Spermatophyta</taxon>
        <taxon>Magnoliopsida</taxon>
        <taxon>eudicotyledons</taxon>
        <taxon>Gunneridae</taxon>
        <taxon>Pentapetalae</taxon>
        <taxon>asterids</taxon>
        <taxon>lamiids</taxon>
        <taxon>Lamiales</taxon>
        <taxon>Lamiaceae</taxon>
        <taxon>Nepetoideae</taxon>
        <taxon>Mentheae</taxon>
        <taxon>Salviinae</taxon>
        <taxon>Salvia</taxon>
        <taxon>Salvia subgen. Calosphace</taxon>
        <taxon>core Calosphace</taxon>
    </lineage>
</organism>
<feature type="chain" id="PRO_5036499871" description="UGP3-like C-terminal hexapeptide repeats domain-containing protein" evidence="1">
    <location>
        <begin position="33"/>
        <end position="400"/>
    </location>
</feature>
<dbReference type="AlphaFoldDB" id="A0A8X8XQ44"/>
<dbReference type="Proteomes" id="UP000298416">
    <property type="component" value="Unassembled WGS sequence"/>
</dbReference>
<dbReference type="InterPro" id="IPR039741">
    <property type="entry name" value="UDP-sugar_pyrophosphorylase"/>
</dbReference>
<evidence type="ECO:0000313" key="4">
    <source>
        <dbReference type="Proteomes" id="UP000298416"/>
    </source>
</evidence>
<feature type="domain" description="UGP3-like C-terminal hexapeptide repeats" evidence="2">
    <location>
        <begin position="234"/>
        <end position="397"/>
    </location>
</feature>
<gene>
    <name evidence="3" type="ORF">SASPL_120674</name>
</gene>
<dbReference type="Gene3D" id="3.90.550.10">
    <property type="entry name" value="Spore Coat Polysaccharide Biosynthesis Protein SpsA, Chain A"/>
    <property type="match status" value="1"/>
</dbReference>
<dbReference type="PANTHER" id="PTHR11952:SF14">
    <property type="entry name" value="UTP--GLUCOSE-1-PHOSPHATE URIDYLYLTRANSFERASE 3, CHLOROPLASTIC"/>
    <property type="match status" value="1"/>
</dbReference>
<protein>
    <recommendedName>
        <fullName evidence="2">UGP3-like C-terminal hexapeptide repeats domain-containing protein</fullName>
    </recommendedName>
</protein>
<proteinExistence type="predicted"/>
<reference evidence="3" key="2">
    <citation type="submission" date="2020-08" db="EMBL/GenBank/DDBJ databases">
        <title>Plant Genome Project.</title>
        <authorList>
            <person name="Zhang R.-G."/>
        </authorList>
    </citation>
    <scope>NUCLEOTIDE SEQUENCE</scope>
    <source>
        <strain evidence="3">Huo1</strain>
        <tissue evidence="3">Leaf</tissue>
    </source>
</reference>
<evidence type="ECO:0000259" key="2">
    <source>
        <dbReference type="Pfam" id="PF25441"/>
    </source>
</evidence>
<keyword evidence="4" id="KW-1185">Reference proteome</keyword>